<evidence type="ECO:0000256" key="17">
    <source>
        <dbReference type="RuleBase" id="RU365033"/>
    </source>
</evidence>
<feature type="domain" description="VRR-NUC" evidence="19">
    <location>
        <begin position="897"/>
        <end position="1007"/>
    </location>
</feature>
<feature type="region of interest" description="Disordered" evidence="18">
    <location>
        <begin position="1"/>
        <end position="27"/>
    </location>
</feature>
<evidence type="ECO:0000256" key="7">
    <source>
        <dbReference type="ARBA" id="ARBA00022763"/>
    </source>
</evidence>
<dbReference type="GO" id="GO:0070336">
    <property type="term" value="F:flap-structured DNA binding"/>
    <property type="evidence" value="ECO:0007669"/>
    <property type="project" value="TreeGrafter"/>
</dbReference>
<name>V4CF11_LOTGI</name>
<feature type="region of interest" description="Disordered" evidence="18">
    <location>
        <begin position="60"/>
        <end position="368"/>
    </location>
</feature>
<dbReference type="InterPro" id="IPR049125">
    <property type="entry name" value="FAN1-like_WH"/>
</dbReference>
<dbReference type="AlphaFoldDB" id="V4CF11"/>
<evidence type="ECO:0000256" key="8">
    <source>
        <dbReference type="ARBA" id="ARBA00022771"/>
    </source>
</evidence>
<dbReference type="GO" id="GO:0005634">
    <property type="term" value="C:nucleus"/>
    <property type="evidence" value="ECO:0007669"/>
    <property type="project" value="UniProtKB-SubCell"/>
</dbReference>
<dbReference type="EC" id="3.1.4.1" evidence="17"/>
<evidence type="ECO:0000259" key="19">
    <source>
        <dbReference type="SMART" id="SM00990"/>
    </source>
</evidence>
<sequence>MPSPKSKSNKSRKSKTNPQKVQTVASMFAKQNTLNWLKQGDNDDDDDDFVQITKFESKSKYFKRKSSEMQSATPEKNDGASTDEGDKPNGIKKRKLSLRKLSAKVERSPKSDDSVIVLSDSPVKIPTERLSNCSHLKPESSNNKLYFDEKNAESSSSSSKKTRLSKSKSKNRIKETSVGIGHRTDSDSNIQNGKKDEISDARNLTTSDSICNDSNHYKDRLCNGDQIESSESFSSSNSDVTKTEQEFQIKGQKSTNGLIDNNKDENSNSSNELPQISCDEMIEKTMNSKNERTSSKDKNSLKNIEEKNSTKTKTDKPNRIQKVAKSNSSPTRTNRGQSSSTKKSSKNGVNDSQNLAEEENEEENGKEGYKVPYYLENFTTILNSVMEDESNVNLFNKADVKVIDQFRILSENGKKLYVRLFSRKLQWLNCDKIKYPEISADLTEVIQELIDADFLHSESDLNDLEETLKILPAPKLKQLAKNYSVNSGQPKPQIVADLIKKTKQTTIEAMFGAKGGLTKDMLSKAKKHAGQCIKLKDEERKVFVRVLMLFSVVTSVLDEDNANGGQSQLFQMLMVNMGKVIYPEYTINKQTQIFPDRQHVLLYEKALQYEADMINFTEKSKWEDAYQLYLVVKQEFSKIPKKQKTFESKLPDFLRRYTVGYQLVRILSQGIEILQRRKDYHGAIELIESLLQQQIYCLDYHGYWWERRVLNLGTHLKKPQEALELVKKGMADENVRGGHRLALYQRAEKICQTTSLKIKHRLTEFTHEEVIVAPKTTVEGRIIPYSLPGVRHQFMTQDSYFNGKGLDEQVTMCNVEQVVLDYYKQDYPEGLHAEGAIISTLFSLFFWDILFMDVPDAFHSFYQTNPLDKMSLEFYKRRKTEIDDRLEWLENSTTEELNERSRETWEKNCDKTCAGINWERLQSIEYIQGLIDCIGGKLLSGILSRYAKDPRHTRSGFPDLTIWNTENKTFKIVEVKGPGDRLSHKQILWLSYLLKIGVDAEVCHVKAVGAKKLKAGT</sequence>
<dbReference type="OMA" id="ECRVESM"/>
<organism evidence="20 21">
    <name type="scientific">Lottia gigantea</name>
    <name type="common">Giant owl limpet</name>
    <dbReference type="NCBI Taxonomy" id="225164"/>
    <lineage>
        <taxon>Eukaryota</taxon>
        <taxon>Metazoa</taxon>
        <taxon>Spiralia</taxon>
        <taxon>Lophotrochozoa</taxon>
        <taxon>Mollusca</taxon>
        <taxon>Gastropoda</taxon>
        <taxon>Patellogastropoda</taxon>
        <taxon>Lottioidea</taxon>
        <taxon>Lottiidae</taxon>
        <taxon>Lottia</taxon>
    </lineage>
</organism>
<dbReference type="FunFam" id="3.40.1350.10:FF:000004">
    <property type="entry name" value="Fanconi-associated nuclease"/>
    <property type="match status" value="1"/>
</dbReference>
<keyword evidence="8" id="KW-0863">Zinc-finger</keyword>
<feature type="compositionally biased region" description="Polar residues" evidence="18">
    <location>
        <begin position="202"/>
        <end position="214"/>
    </location>
</feature>
<evidence type="ECO:0000313" key="20">
    <source>
        <dbReference type="EMBL" id="ESP00585.1"/>
    </source>
</evidence>
<dbReference type="InterPro" id="IPR014883">
    <property type="entry name" value="VRR_NUC"/>
</dbReference>
<comment type="subcellular location">
    <subcellularLocation>
        <location evidence="2 17">Nucleus</location>
    </subcellularLocation>
</comment>
<protein>
    <recommendedName>
        <fullName evidence="17">Fanconi-associated nuclease</fullName>
        <ecNumber evidence="17">3.1.4.1</ecNumber>
    </recommendedName>
</protein>
<keyword evidence="12 17" id="KW-0460">Magnesium</keyword>
<dbReference type="InterPro" id="IPR011856">
    <property type="entry name" value="tRNA_endonuc-like_dom_sf"/>
</dbReference>
<dbReference type="GeneID" id="20237528"/>
<keyword evidence="15 17" id="KW-0464">Manganese</keyword>
<keyword evidence="5 17" id="KW-0479">Metal-binding</keyword>
<dbReference type="GO" id="GO:0017108">
    <property type="term" value="F:5'-flap endonuclease activity"/>
    <property type="evidence" value="ECO:0007669"/>
    <property type="project" value="TreeGrafter"/>
</dbReference>
<dbReference type="Pfam" id="PF21170">
    <property type="entry name" value="FAN1_TPR"/>
    <property type="match status" value="1"/>
</dbReference>
<keyword evidence="6" id="KW-0255">Endonuclease</keyword>
<keyword evidence="7 17" id="KW-0227">DNA damage</keyword>
<dbReference type="GO" id="GO:0008270">
    <property type="term" value="F:zinc ion binding"/>
    <property type="evidence" value="ECO:0007669"/>
    <property type="project" value="UniProtKB-KW"/>
</dbReference>
<comment type="cofactor">
    <cofactor evidence="17">
        <name>Mg(2+)</name>
        <dbReference type="ChEBI" id="CHEBI:18420"/>
    </cofactor>
    <cofactor evidence="17">
        <name>Mn(2+)</name>
        <dbReference type="ChEBI" id="CHEBI:29035"/>
    </cofactor>
</comment>
<evidence type="ECO:0000256" key="13">
    <source>
        <dbReference type="ARBA" id="ARBA00023054"/>
    </source>
</evidence>
<keyword evidence="16 17" id="KW-0539">Nucleus</keyword>
<evidence type="ECO:0000256" key="5">
    <source>
        <dbReference type="ARBA" id="ARBA00022723"/>
    </source>
</evidence>
<evidence type="ECO:0000256" key="16">
    <source>
        <dbReference type="ARBA" id="ARBA00023242"/>
    </source>
</evidence>
<evidence type="ECO:0000256" key="2">
    <source>
        <dbReference type="ARBA" id="ARBA00004123"/>
    </source>
</evidence>
<evidence type="ECO:0000256" key="18">
    <source>
        <dbReference type="SAM" id="MobiDB-lite"/>
    </source>
</evidence>
<keyword evidence="13" id="KW-0175">Coiled coil</keyword>
<feature type="compositionally biased region" description="Basic and acidic residues" evidence="18">
    <location>
        <begin position="289"/>
        <end position="318"/>
    </location>
</feature>
<comment type="similarity">
    <text evidence="3 17">Belongs to the FAN1 family.</text>
</comment>
<dbReference type="GO" id="GO:0004528">
    <property type="term" value="F:phosphodiesterase I activity"/>
    <property type="evidence" value="ECO:0007669"/>
    <property type="project" value="UniProtKB-EC"/>
</dbReference>
<feature type="compositionally biased region" description="Basic and acidic residues" evidence="18">
    <location>
        <begin position="103"/>
        <end position="113"/>
    </location>
</feature>
<evidence type="ECO:0000256" key="6">
    <source>
        <dbReference type="ARBA" id="ARBA00022759"/>
    </source>
</evidence>
<comment type="catalytic activity">
    <reaction evidence="1 17">
        <text>Hydrolytically removes 5'-nucleotides successively from the 3'-hydroxy termini of 3'-hydroxy-terminated oligonucleotides.</text>
        <dbReference type="EC" id="3.1.4.1"/>
    </reaction>
</comment>
<dbReference type="InterPro" id="IPR049132">
    <property type="entry name" value="FAN1-like_euk"/>
</dbReference>
<evidence type="ECO:0000256" key="1">
    <source>
        <dbReference type="ARBA" id="ARBA00000983"/>
    </source>
</evidence>
<evidence type="ECO:0000256" key="12">
    <source>
        <dbReference type="ARBA" id="ARBA00022842"/>
    </source>
</evidence>
<evidence type="ECO:0000256" key="14">
    <source>
        <dbReference type="ARBA" id="ARBA00023204"/>
    </source>
</evidence>
<feature type="compositionally biased region" description="Polar residues" evidence="18">
    <location>
        <begin position="16"/>
        <end position="27"/>
    </location>
</feature>
<dbReference type="KEGG" id="lgi:LOTGIDRAFT_157864"/>
<accession>V4CF11</accession>
<dbReference type="PANTHER" id="PTHR15749">
    <property type="entry name" value="FANCONI-ASSOCIATED NUCLEASE 1"/>
    <property type="match status" value="1"/>
</dbReference>
<dbReference type="Pfam" id="PF08774">
    <property type="entry name" value="VRR_NUC"/>
    <property type="match status" value="1"/>
</dbReference>
<evidence type="ECO:0000256" key="9">
    <source>
        <dbReference type="ARBA" id="ARBA00022801"/>
    </source>
</evidence>
<dbReference type="PANTHER" id="PTHR15749:SF4">
    <property type="entry name" value="FANCONI-ASSOCIATED NUCLEASE 1"/>
    <property type="match status" value="1"/>
</dbReference>
<dbReference type="RefSeq" id="XP_009048704.1">
    <property type="nucleotide sequence ID" value="XM_009050456.1"/>
</dbReference>
<feature type="compositionally biased region" description="Polar residues" evidence="18">
    <location>
        <begin position="324"/>
        <end position="355"/>
    </location>
</feature>
<evidence type="ECO:0000256" key="10">
    <source>
        <dbReference type="ARBA" id="ARBA00022833"/>
    </source>
</evidence>
<reference evidence="20 21" key="1">
    <citation type="journal article" date="2013" name="Nature">
        <title>Insights into bilaterian evolution from three spiralian genomes.</title>
        <authorList>
            <person name="Simakov O."/>
            <person name="Marletaz F."/>
            <person name="Cho S.J."/>
            <person name="Edsinger-Gonzales E."/>
            <person name="Havlak P."/>
            <person name="Hellsten U."/>
            <person name="Kuo D.H."/>
            <person name="Larsson T."/>
            <person name="Lv J."/>
            <person name="Arendt D."/>
            <person name="Savage R."/>
            <person name="Osoegawa K."/>
            <person name="de Jong P."/>
            <person name="Grimwood J."/>
            <person name="Chapman J.A."/>
            <person name="Shapiro H."/>
            <person name="Aerts A."/>
            <person name="Otillar R.P."/>
            <person name="Terry A.Y."/>
            <person name="Boore J.L."/>
            <person name="Grigoriev I.V."/>
            <person name="Lindberg D.R."/>
            <person name="Seaver E.C."/>
            <person name="Weisblat D.A."/>
            <person name="Putnam N.H."/>
            <person name="Rokhsar D.S."/>
        </authorList>
    </citation>
    <scope>NUCLEOTIDE SEQUENCE [LARGE SCALE GENOMIC DNA]</scope>
</reference>
<dbReference type="CDD" id="cd22326">
    <property type="entry name" value="FAN1-like"/>
    <property type="match status" value="1"/>
</dbReference>
<dbReference type="Proteomes" id="UP000030746">
    <property type="component" value="Unassembled WGS sequence"/>
</dbReference>
<keyword evidence="9 17" id="KW-0378">Hydrolase</keyword>
<dbReference type="GO" id="GO:0008409">
    <property type="term" value="F:5'-3' exonuclease activity"/>
    <property type="evidence" value="ECO:0007669"/>
    <property type="project" value="TreeGrafter"/>
</dbReference>
<comment type="function">
    <text evidence="17">Nuclease required for the repair of DNA interstrand cross-links (ICL). Acts as a 5'-3' exonuclease that anchors at a cut end of DNA and cleaves DNA successively at every third nucleotide, allowing to excise an ICL from one strand through flanking incisions.</text>
</comment>
<evidence type="ECO:0000313" key="21">
    <source>
        <dbReference type="Proteomes" id="UP000030746"/>
    </source>
</evidence>
<feature type="compositionally biased region" description="Low complexity" evidence="18">
    <location>
        <begin position="229"/>
        <end position="238"/>
    </location>
</feature>
<dbReference type="HOGENOM" id="CLU_005116_3_0_1"/>
<dbReference type="Gene3D" id="3.40.1350.10">
    <property type="match status" value="1"/>
</dbReference>
<dbReference type="InterPro" id="IPR033315">
    <property type="entry name" value="Fan1-like"/>
</dbReference>
<keyword evidence="11" id="KW-0269">Exonuclease</keyword>
<keyword evidence="4 17" id="KW-0540">Nuclease</keyword>
<keyword evidence="10" id="KW-0862">Zinc</keyword>
<dbReference type="EMBL" id="KB200701">
    <property type="protein sequence ID" value="ESP00585.1"/>
    <property type="molecule type" value="Genomic_DNA"/>
</dbReference>
<keyword evidence="21" id="KW-1185">Reference proteome</keyword>
<gene>
    <name evidence="20" type="ORF">LOTGIDRAFT_157864</name>
</gene>
<feature type="compositionally biased region" description="Polar residues" evidence="18">
    <location>
        <begin position="129"/>
        <end position="144"/>
    </location>
</feature>
<feature type="compositionally biased region" description="Basic residues" evidence="18">
    <location>
        <begin position="90"/>
        <end position="102"/>
    </location>
</feature>
<dbReference type="SMART" id="SM00990">
    <property type="entry name" value="VRR_NUC"/>
    <property type="match status" value="1"/>
</dbReference>
<evidence type="ECO:0000256" key="4">
    <source>
        <dbReference type="ARBA" id="ARBA00022722"/>
    </source>
</evidence>
<dbReference type="OrthoDB" id="76364at2759"/>
<evidence type="ECO:0000256" key="11">
    <source>
        <dbReference type="ARBA" id="ARBA00022839"/>
    </source>
</evidence>
<dbReference type="InterPro" id="IPR049126">
    <property type="entry name" value="FAN1-like_TPR"/>
</dbReference>
<dbReference type="GO" id="GO:0036297">
    <property type="term" value="P:interstrand cross-link repair"/>
    <property type="evidence" value="ECO:0007669"/>
    <property type="project" value="InterPro"/>
</dbReference>
<proteinExistence type="inferred from homology"/>
<dbReference type="Pfam" id="PF21315">
    <property type="entry name" value="FAN1_HTH"/>
    <property type="match status" value="1"/>
</dbReference>
<evidence type="ECO:0000256" key="3">
    <source>
        <dbReference type="ARBA" id="ARBA00005533"/>
    </source>
</evidence>
<feature type="compositionally biased region" description="Basic residues" evidence="18">
    <location>
        <begin position="160"/>
        <end position="171"/>
    </location>
</feature>
<evidence type="ECO:0000256" key="15">
    <source>
        <dbReference type="ARBA" id="ARBA00023211"/>
    </source>
</evidence>
<dbReference type="CTD" id="20237528"/>
<keyword evidence="14 17" id="KW-0234">DNA repair</keyword>
<dbReference type="STRING" id="225164.V4CF11"/>